<dbReference type="Proteomes" id="UP000703269">
    <property type="component" value="Unassembled WGS sequence"/>
</dbReference>
<reference evidence="3 4" key="1">
    <citation type="submission" date="2021-08" db="EMBL/GenBank/DDBJ databases">
        <title>Draft Genome Sequence of Phanerochaete sordida strain YK-624.</title>
        <authorList>
            <person name="Mori T."/>
            <person name="Dohra H."/>
            <person name="Suzuki T."/>
            <person name="Kawagishi H."/>
            <person name="Hirai H."/>
        </authorList>
    </citation>
    <scope>NUCLEOTIDE SEQUENCE [LARGE SCALE GENOMIC DNA]</scope>
    <source>
        <strain evidence="3 4">YK-624</strain>
    </source>
</reference>
<dbReference type="AlphaFoldDB" id="A0A9P3GAR6"/>
<evidence type="ECO:0000256" key="1">
    <source>
        <dbReference type="SAM" id="MobiDB-lite"/>
    </source>
</evidence>
<evidence type="ECO:0000313" key="4">
    <source>
        <dbReference type="Proteomes" id="UP000703269"/>
    </source>
</evidence>
<feature type="transmembrane region" description="Helical" evidence="2">
    <location>
        <begin position="54"/>
        <end position="71"/>
    </location>
</feature>
<gene>
    <name evidence="3" type="ORF">PsYK624_065900</name>
</gene>
<evidence type="ECO:0000256" key="2">
    <source>
        <dbReference type="SAM" id="Phobius"/>
    </source>
</evidence>
<accession>A0A9P3GAR6</accession>
<feature type="transmembrane region" description="Helical" evidence="2">
    <location>
        <begin position="20"/>
        <end position="42"/>
    </location>
</feature>
<keyword evidence="2" id="KW-0472">Membrane</keyword>
<keyword evidence="4" id="KW-1185">Reference proteome</keyword>
<feature type="region of interest" description="Disordered" evidence="1">
    <location>
        <begin position="107"/>
        <end position="198"/>
    </location>
</feature>
<proteinExistence type="predicted"/>
<keyword evidence="2" id="KW-0812">Transmembrane</keyword>
<organism evidence="3 4">
    <name type="scientific">Phanerochaete sordida</name>
    <dbReference type="NCBI Taxonomy" id="48140"/>
    <lineage>
        <taxon>Eukaryota</taxon>
        <taxon>Fungi</taxon>
        <taxon>Dikarya</taxon>
        <taxon>Basidiomycota</taxon>
        <taxon>Agaricomycotina</taxon>
        <taxon>Agaricomycetes</taxon>
        <taxon>Polyporales</taxon>
        <taxon>Phanerochaetaceae</taxon>
        <taxon>Phanerochaete</taxon>
    </lineage>
</organism>
<sequence length="321" mass="35781">MLVFLVTYTFPDNAKSDCNGIYTALNSLLFIAYLRPSFFAALRIYAIWGRNLPLGLLIFTLSSTTGAAYLYESIRSTYTYESWPIDACVQVSDVPAREYRIDAKLQQLDDRGRVSHRNPGPAEDLQPVAPSQNGGHPPLRDDLPPPGRGPVLHRHPRDGDPAEPQASERGPVRCHRRAERHAAPRPHQPLHHQPALAWRRGPRAVAPARGRADGALLRCAFPAVPRAVVPREHRRRLVIRRGRRRGRVRGGGSSTGGGSAAVDRGRFFSAATGRFWGEHVECLKLVKLRIYIYHGKINVRRPHFSALRDCVRPVCLSPSSS</sequence>
<evidence type="ECO:0000313" key="3">
    <source>
        <dbReference type="EMBL" id="GJE90454.1"/>
    </source>
</evidence>
<keyword evidence="2" id="KW-1133">Transmembrane helix</keyword>
<dbReference type="EMBL" id="BPQB01000016">
    <property type="protein sequence ID" value="GJE90454.1"/>
    <property type="molecule type" value="Genomic_DNA"/>
</dbReference>
<protein>
    <submittedName>
        <fullName evidence="3">Uncharacterized protein</fullName>
    </submittedName>
</protein>
<name>A0A9P3GAR6_9APHY</name>
<comment type="caution">
    <text evidence="3">The sequence shown here is derived from an EMBL/GenBank/DDBJ whole genome shotgun (WGS) entry which is preliminary data.</text>
</comment>